<reference evidence="6 7" key="1">
    <citation type="journal article" date="2017" name="Gigascience">
        <title>Draft genome of the honey bee ectoparasitic mite, Tropilaelaps mercedesae, is shaped by the parasitic life history.</title>
        <authorList>
            <person name="Dong X."/>
            <person name="Armstrong S.D."/>
            <person name="Xia D."/>
            <person name="Makepeace B.L."/>
            <person name="Darby A.C."/>
            <person name="Kadowaki T."/>
        </authorList>
    </citation>
    <scope>NUCLEOTIDE SEQUENCE [LARGE SCALE GENOMIC DNA]</scope>
    <source>
        <strain evidence="6">Wuxi-XJTLU</strain>
    </source>
</reference>
<protein>
    <submittedName>
        <fullName evidence="6">Plastin-2-like</fullName>
    </submittedName>
</protein>
<comment type="caution">
    <text evidence="6">The sequence shown here is derived from an EMBL/GenBank/DDBJ whole genome shotgun (WGS) entry which is preliminary data.</text>
</comment>
<dbReference type="GO" id="GO:0032432">
    <property type="term" value="C:actin filament bundle"/>
    <property type="evidence" value="ECO:0007669"/>
    <property type="project" value="TreeGrafter"/>
</dbReference>
<dbReference type="InterPro" id="IPR001715">
    <property type="entry name" value="CH_dom"/>
</dbReference>
<dbReference type="GO" id="GO:0005737">
    <property type="term" value="C:cytoplasm"/>
    <property type="evidence" value="ECO:0007669"/>
    <property type="project" value="TreeGrafter"/>
</dbReference>
<dbReference type="InterPro" id="IPR001589">
    <property type="entry name" value="Actinin_actin-bd_CS"/>
</dbReference>
<evidence type="ECO:0000313" key="7">
    <source>
        <dbReference type="Proteomes" id="UP000192247"/>
    </source>
</evidence>
<dbReference type="PROSITE" id="PS50021">
    <property type="entry name" value="CH"/>
    <property type="match status" value="4"/>
</dbReference>
<dbReference type="FunFam" id="1.10.418.10:FF:000042">
    <property type="entry name" value="Fimbrin, putative"/>
    <property type="match status" value="1"/>
</dbReference>
<dbReference type="CDD" id="cd21292">
    <property type="entry name" value="CH_PLS_rpt1"/>
    <property type="match status" value="1"/>
</dbReference>
<dbReference type="PROSITE" id="PS00020">
    <property type="entry name" value="ACTININ_2"/>
    <property type="match status" value="1"/>
</dbReference>
<evidence type="ECO:0000256" key="3">
    <source>
        <dbReference type="ARBA" id="ARBA00022837"/>
    </source>
</evidence>
<dbReference type="SUPFAM" id="SSF47473">
    <property type="entry name" value="EF-hand"/>
    <property type="match status" value="1"/>
</dbReference>
<accession>A0A1V9XXM8</accession>
<dbReference type="AlphaFoldDB" id="A0A1V9XXM8"/>
<dbReference type="SUPFAM" id="SSF47576">
    <property type="entry name" value="Calponin-homology domain, CH-domain"/>
    <property type="match status" value="1"/>
</dbReference>
<dbReference type="Gene3D" id="1.10.418.10">
    <property type="entry name" value="Calponin-like domain"/>
    <property type="match status" value="4"/>
</dbReference>
<dbReference type="GO" id="GO:0051015">
    <property type="term" value="F:actin filament binding"/>
    <property type="evidence" value="ECO:0007669"/>
    <property type="project" value="InterPro"/>
</dbReference>
<keyword evidence="7" id="KW-1185">Reference proteome</keyword>
<dbReference type="InterPro" id="IPR011992">
    <property type="entry name" value="EF-hand-dom_pair"/>
</dbReference>
<dbReference type="CDD" id="cd21298">
    <property type="entry name" value="CH_PLS_rpt3"/>
    <property type="match status" value="1"/>
</dbReference>
<dbReference type="InterPro" id="IPR036872">
    <property type="entry name" value="CH_dom_sf"/>
</dbReference>
<gene>
    <name evidence="6" type="ORF">BIW11_06546</name>
</gene>
<dbReference type="PANTHER" id="PTHR19961">
    <property type="entry name" value="FIMBRIN/PLASTIN"/>
    <property type="match status" value="1"/>
</dbReference>
<dbReference type="PANTHER" id="PTHR19961:SF18">
    <property type="entry name" value="FI19014P1"/>
    <property type="match status" value="1"/>
</dbReference>
<feature type="domain" description="Calponin-homology (CH)" evidence="5">
    <location>
        <begin position="494"/>
        <end position="602"/>
    </location>
</feature>
<dbReference type="GO" id="GO:0051639">
    <property type="term" value="P:actin filament network formation"/>
    <property type="evidence" value="ECO:0007669"/>
    <property type="project" value="TreeGrafter"/>
</dbReference>
<dbReference type="EMBL" id="MNPL01002498">
    <property type="protein sequence ID" value="OQR78219.1"/>
    <property type="molecule type" value="Genomic_DNA"/>
</dbReference>
<keyword evidence="4" id="KW-0009">Actin-binding</keyword>
<dbReference type="CDD" id="cd21295">
    <property type="entry name" value="CH_PLS_rpt2"/>
    <property type="match status" value="1"/>
</dbReference>
<evidence type="ECO:0000259" key="5">
    <source>
        <dbReference type="PROSITE" id="PS50021"/>
    </source>
</evidence>
<feature type="domain" description="Calponin-homology (CH)" evidence="5">
    <location>
        <begin position="106"/>
        <end position="222"/>
    </location>
</feature>
<dbReference type="FunFam" id="1.10.418.10:FF:000066">
    <property type="entry name" value="plastin-1 isoform X2"/>
    <property type="match status" value="1"/>
</dbReference>
<proteinExistence type="predicted"/>
<evidence type="ECO:0000256" key="1">
    <source>
        <dbReference type="ARBA" id="ARBA00022723"/>
    </source>
</evidence>
<name>A0A1V9XXM8_9ACAR</name>
<feature type="domain" description="Calponin-homology (CH)" evidence="5">
    <location>
        <begin position="250"/>
        <end position="355"/>
    </location>
</feature>
<dbReference type="CDD" id="cd21301">
    <property type="entry name" value="CH_PLS_rpt4"/>
    <property type="match status" value="1"/>
</dbReference>
<dbReference type="Pfam" id="PF00307">
    <property type="entry name" value="CH"/>
    <property type="match status" value="4"/>
</dbReference>
<sequence length="610" mass="68595">MPTVNTKQLADDGFVGLSNLKEALDLVGVKMPQWQIRKLTEDISKEGKLKDPMKISFEEFQKLYTDLRSKDEGVHFKKAIQKNERVKTIGGSSHASSEGTTHSVRFEEELAFASWMNRELGSDSDLKDILPINEHDGSLYEKMKDGILLCKMINKSCPDTIDERAINKKNLSVYTKHENLTLALNSAQAIGCYIINIDAHDLSKGVKHLVLALLWQIIKIGLFSTISLVQCPGLVALLEDGEEISELNKLSQENILLRWVNYHLAKSQCNRKMTNFTSDIKDSEIYTYLLQQIAPQIAGVHVHAMTEPDLTKRAEIMLDQADKLGCRQFITPKDVVDGNNKLNMLFLANLFNNHPALDKPDAPLELDDIEESREEKTCRNWMNSMGVSPYVNWLYSDLADGLIIFQLFDIIRPGVVNWQRVHRTFSRLKGFMEKLENCNYAVELAIKEFRFSLVGVAGQDINDGNATLTLAVVWQLMRAYTLTLLQTCKGTGQPVVEREIVEWVNCKLADAGKDSRIGSFQDQAIATSRPVLDLVDAITPGAINYSQVKPGENDEERLGNAKYAISMARKTGARIYALPEDIAEVKPKMVMTVFACLMARDYVPNMGAKE</sequence>
<keyword evidence="3" id="KW-0106">Calcium</keyword>
<keyword evidence="1" id="KW-0479">Metal-binding</keyword>
<evidence type="ECO:0000256" key="4">
    <source>
        <dbReference type="ARBA" id="ARBA00023203"/>
    </source>
</evidence>
<keyword evidence="2" id="KW-0677">Repeat</keyword>
<evidence type="ECO:0000256" key="2">
    <source>
        <dbReference type="ARBA" id="ARBA00022737"/>
    </source>
</evidence>
<dbReference type="FunFam" id="1.10.418.10:FF:000010">
    <property type="entry name" value="Plastin-3 isoform 1"/>
    <property type="match status" value="1"/>
</dbReference>
<dbReference type="InterPro" id="IPR039959">
    <property type="entry name" value="Fimbrin/Plastin"/>
</dbReference>
<dbReference type="GO" id="GO:0051017">
    <property type="term" value="P:actin filament bundle assembly"/>
    <property type="evidence" value="ECO:0007669"/>
    <property type="project" value="InterPro"/>
</dbReference>
<evidence type="ECO:0000313" key="6">
    <source>
        <dbReference type="EMBL" id="OQR78219.1"/>
    </source>
</evidence>
<feature type="domain" description="Calponin-homology (CH)" evidence="5">
    <location>
        <begin position="372"/>
        <end position="481"/>
    </location>
</feature>
<dbReference type="GO" id="GO:0005884">
    <property type="term" value="C:actin filament"/>
    <property type="evidence" value="ECO:0007669"/>
    <property type="project" value="TreeGrafter"/>
</dbReference>
<dbReference type="OrthoDB" id="431378at2759"/>
<dbReference type="InParanoid" id="A0A1V9XXM8"/>
<dbReference type="SMART" id="SM00033">
    <property type="entry name" value="CH"/>
    <property type="match status" value="4"/>
</dbReference>
<dbReference type="GO" id="GO:0046872">
    <property type="term" value="F:metal ion binding"/>
    <property type="evidence" value="ECO:0007669"/>
    <property type="project" value="UniProtKB-KW"/>
</dbReference>
<dbReference type="Proteomes" id="UP000192247">
    <property type="component" value="Unassembled WGS sequence"/>
</dbReference>
<organism evidence="6 7">
    <name type="scientific">Tropilaelaps mercedesae</name>
    <dbReference type="NCBI Taxonomy" id="418985"/>
    <lineage>
        <taxon>Eukaryota</taxon>
        <taxon>Metazoa</taxon>
        <taxon>Ecdysozoa</taxon>
        <taxon>Arthropoda</taxon>
        <taxon>Chelicerata</taxon>
        <taxon>Arachnida</taxon>
        <taxon>Acari</taxon>
        <taxon>Parasitiformes</taxon>
        <taxon>Mesostigmata</taxon>
        <taxon>Gamasina</taxon>
        <taxon>Dermanyssoidea</taxon>
        <taxon>Laelapidae</taxon>
        <taxon>Tropilaelaps</taxon>
    </lineage>
</organism>
<dbReference type="FunCoup" id="A0A1V9XXM8">
    <property type="interactions" value="731"/>
</dbReference>
<dbReference type="STRING" id="418985.A0A1V9XXM8"/>